<accession>A0A4C1ZYH2</accession>
<gene>
    <name evidence="2" type="ORF">EVAR_98521_1</name>
</gene>
<reference evidence="2 3" key="1">
    <citation type="journal article" date="2019" name="Commun. Biol.">
        <title>The bagworm genome reveals a unique fibroin gene that provides high tensile strength.</title>
        <authorList>
            <person name="Kono N."/>
            <person name="Nakamura H."/>
            <person name="Ohtoshi R."/>
            <person name="Tomita M."/>
            <person name="Numata K."/>
            <person name="Arakawa K."/>
        </authorList>
    </citation>
    <scope>NUCLEOTIDE SEQUENCE [LARGE SCALE GENOMIC DNA]</scope>
</reference>
<evidence type="ECO:0000256" key="1">
    <source>
        <dbReference type="SAM" id="MobiDB-lite"/>
    </source>
</evidence>
<protein>
    <submittedName>
        <fullName evidence="2">Uncharacterized protein</fullName>
    </submittedName>
</protein>
<proteinExistence type="predicted"/>
<dbReference type="STRING" id="151549.A0A4C1ZYH2"/>
<dbReference type="Proteomes" id="UP000299102">
    <property type="component" value="Unassembled WGS sequence"/>
</dbReference>
<dbReference type="AlphaFoldDB" id="A0A4C1ZYH2"/>
<feature type="region of interest" description="Disordered" evidence="1">
    <location>
        <begin position="54"/>
        <end position="75"/>
    </location>
</feature>
<evidence type="ECO:0000313" key="2">
    <source>
        <dbReference type="EMBL" id="GBP92778.1"/>
    </source>
</evidence>
<dbReference type="OrthoDB" id="6099906at2759"/>
<keyword evidence="3" id="KW-1185">Reference proteome</keyword>
<name>A0A4C1ZYH2_EUMVA</name>
<organism evidence="2 3">
    <name type="scientific">Eumeta variegata</name>
    <name type="common">Bagworm moth</name>
    <name type="synonym">Eumeta japonica</name>
    <dbReference type="NCBI Taxonomy" id="151549"/>
    <lineage>
        <taxon>Eukaryota</taxon>
        <taxon>Metazoa</taxon>
        <taxon>Ecdysozoa</taxon>
        <taxon>Arthropoda</taxon>
        <taxon>Hexapoda</taxon>
        <taxon>Insecta</taxon>
        <taxon>Pterygota</taxon>
        <taxon>Neoptera</taxon>
        <taxon>Endopterygota</taxon>
        <taxon>Lepidoptera</taxon>
        <taxon>Glossata</taxon>
        <taxon>Ditrysia</taxon>
        <taxon>Tineoidea</taxon>
        <taxon>Psychidae</taxon>
        <taxon>Oiketicinae</taxon>
        <taxon>Eumeta</taxon>
    </lineage>
</organism>
<feature type="compositionally biased region" description="Basic and acidic residues" evidence="1">
    <location>
        <begin position="54"/>
        <end position="74"/>
    </location>
</feature>
<dbReference type="EMBL" id="BGZK01002309">
    <property type="protein sequence ID" value="GBP92778.1"/>
    <property type="molecule type" value="Genomic_DNA"/>
</dbReference>
<comment type="caution">
    <text evidence="2">The sequence shown here is derived from an EMBL/GenBank/DDBJ whole genome shotgun (WGS) entry which is preliminary data.</text>
</comment>
<evidence type="ECO:0000313" key="3">
    <source>
        <dbReference type="Proteomes" id="UP000299102"/>
    </source>
</evidence>
<sequence length="208" mass="23594">MSDIVHQSVLRIGPPEDVRSYSGNYSGIPFTSRSWKLALQDALRPERAHLLERSSSDLEVRHPRSRESVKMAEQRRRKTSSGVVAICALRPASLLEILQKEVMFKSKHKLDLSLVSMDQRAGQHGGYDLVHYDDLAYVASAHQECSSGPSLPLSSDSDLTLAFDLFLLTAINLIQFSSHFQTYFSLRFRAWFRSDLDTDSDKNCNRFV</sequence>